<dbReference type="RefSeq" id="WP_013958462.1">
    <property type="nucleotide sequence ID" value="NC_015726.1"/>
</dbReference>
<dbReference type="PRINTS" id="PR00702">
    <property type="entry name" value="ACRIFLAVINRP"/>
</dbReference>
<dbReference type="AlphaFoldDB" id="G0F0S4"/>
<dbReference type="SUPFAM" id="SSF82866">
    <property type="entry name" value="Multidrug efflux transporter AcrB transmembrane domain"/>
    <property type="match status" value="2"/>
</dbReference>
<feature type="region of interest" description="Disordered" evidence="1">
    <location>
        <begin position="1046"/>
        <end position="1065"/>
    </location>
</feature>
<dbReference type="HOGENOM" id="CLU_002755_1_2_4"/>
<keyword evidence="2" id="KW-0812">Transmembrane</keyword>
<evidence type="ECO:0000313" key="4">
    <source>
        <dbReference type="Proteomes" id="UP000006798"/>
    </source>
</evidence>
<dbReference type="EMBL" id="CP002877">
    <property type="protein sequence ID" value="AEI78960.1"/>
    <property type="molecule type" value="Genomic_DNA"/>
</dbReference>
<reference evidence="3 4" key="1">
    <citation type="journal article" date="2011" name="J. Bacteriol.">
        <title>Complete genome sequence of the type strain Cupriavidus necator N-1.</title>
        <authorList>
            <person name="Poehlein A."/>
            <person name="Kusian B."/>
            <person name="Friedrich B."/>
            <person name="Daniel R."/>
            <person name="Bowien B."/>
        </authorList>
    </citation>
    <scope>NUCLEOTIDE SEQUENCE [LARGE SCALE GENOMIC DNA]</scope>
    <source>
        <strain evidence="4">ATCC 43291 / DSM 13513 / CCUG 52238 / LMG 8453 / N-1</strain>
    </source>
</reference>
<dbReference type="Proteomes" id="UP000006798">
    <property type="component" value="Chromosome 1"/>
</dbReference>
<feature type="transmembrane region" description="Helical" evidence="2">
    <location>
        <begin position="978"/>
        <end position="997"/>
    </location>
</feature>
<dbReference type="InterPro" id="IPR001036">
    <property type="entry name" value="Acrflvin-R"/>
</dbReference>
<dbReference type="Gene3D" id="1.20.1640.10">
    <property type="entry name" value="Multidrug efflux transporter AcrB transmembrane domain"/>
    <property type="match status" value="2"/>
</dbReference>
<feature type="transmembrane region" description="Helical" evidence="2">
    <location>
        <begin position="335"/>
        <end position="354"/>
    </location>
</feature>
<gene>
    <name evidence="3" type="ordered locus">CNE_1c36690</name>
</gene>
<dbReference type="GO" id="GO:0005886">
    <property type="term" value="C:plasma membrane"/>
    <property type="evidence" value="ECO:0007669"/>
    <property type="project" value="TreeGrafter"/>
</dbReference>
<keyword evidence="2" id="KW-0472">Membrane</keyword>
<dbReference type="GeneID" id="34310358"/>
<keyword evidence="2" id="KW-1133">Transmembrane helix</keyword>
<feature type="transmembrane region" description="Helical" evidence="2">
    <location>
        <begin position="931"/>
        <end position="957"/>
    </location>
</feature>
<dbReference type="Gene3D" id="3.30.2090.10">
    <property type="entry name" value="Multidrug efflux transporter AcrB TolC docking domain, DN and DC subdomains"/>
    <property type="match status" value="2"/>
</dbReference>
<dbReference type="Gene3D" id="3.30.70.1320">
    <property type="entry name" value="Multidrug efflux transporter AcrB pore domain like"/>
    <property type="match status" value="1"/>
</dbReference>
<feature type="transmembrane region" description="Helical" evidence="2">
    <location>
        <begin position="1009"/>
        <end position="1035"/>
    </location>
</feature>
<dbReference type="InterPro" id="IPR027463">
    <property type="entry name" value="AcrB_DN_DC_subdom"/>
</dbReference>
<dbReference type="PANTHER" id="PTHR32063:SF21">
    <property type="entry name" value="MULTIDRUG RESISTANCE PROTEIN MDTB"/>
    <property type="match status" value="1"/>
</dbReference>
<dbReference type="Gene3D" id="3.30.70.1430">
    <property type="entry name" value="Multidrug efflux transporter AcrB pore domain"/>
    <property type="match status" value="2"/>
</dbReference>
<sequence>MTLSELCIRRPVMTVLLCLAVVVTGIVLYPTIPIAALPSFNSPVIQVTATLPGASPETMAASVATQLEKQFATIPGVSVISSSNTLGNSSITIEFNNDRDIDDAAVDVQAALFRAQRSLPIEMTVPPSYRKVNPADAPVLLLAINSPAMSLADLNAFGDNLISPTLATLPGVAQVQIFGQKRFAVRVRAHPDALAARGLTLDELATALNRANANTPVGTLDSARQTLTIQANRQLTSADAFRNIIVASQPNGALVRLSDVAEIEDSVETIKTGSWLNNERSIVLAVLRQPDANTVAVVDAIKAALPRLIAQMPGSVNVAVVNDRSNSIRESIHDVQFTLALTVALVVMVIFLFLRRAAATLIPTVSLPISLIGTVALMKAFGYSLDNVSLLAITLAVGLVVDDAIVMLENIVRHIEDGVAPLKAALVGSREMGFTILSISISLVAVFIPIFFMPGVIGLLFHEFAAVVSLAILVSALVSLTLIPMLCARFLSAENVPVDESHHAYGDHVPAQPAIAQKQTFGMRSTQWFENLFEFTLHRYARGLDWCLTHRRTVLAVAGLTFVLTAVLFVTIPKGFFPEEDIGQIRVNAEGPQDISFDAMAERLRDAAERMRANPAVKSIVVAIGGGPSPAINTGRMFVELKPRGEREVMPRVIESLRRDVAGVPGLAVYFAPVQNLQLGGRQSKSRYQYTLQSVKAGQLQDSSDKLMAKMRADPIFRDVTSDSQQSGLEAHLSIDRDKANALGVQMQDVRTALYSAFGERQVSTIYTPIDNYYVILQAADVDRTDESAFSKLYVRSKTGQMVPISAFATTERRVGPIAVNHQGQLPSVTVSFNLAPGAALGDASARIDRYRQEIAMPSSIFTSWGGDAAVFQSSQTTQIVLLVAAIAVIYTLLGVLYESYIHPLTILAGLPSAAVGALLTLFIFNVELSLIAVIGVLMLIGIVKKNAIMMIDFALAAQREQGMPPAKAIRQACLLRFRPIMMTTFAAVMGALPLALGLGAGAELRQPLGLAVVGGLLFSQVITLFITPVIYLALDRFSGTGPLQIDSEGNKLPEKAPGETVHQH</sequence>
<feature type="transmembrane region" description="Helical" evidence="2">
    <location>
        <begin position="361"/>
        <end position="382"/>
    </location>
</feature>
<dbReference type="Gene3D" id="3.30.70.1440">
    <property type="entry name" value="Multidrug efflux transporter AcrB pore domain"/>
    <property type="match status" value="1"/>
</dbReference>
<organism evidence="3 4">
    <name type="scientific">Cupriavidus necator (strain ATCC 43291 / DSM 13513 / CCUG 52238 / LMG 8453 / N-1)</name>
    <name type="common">Ralstonia eutropha</name>
    <dbReference type="NCBI Taxonomy" id="1042878"/>
    <lineage>
        <taxon>Bacteria</taxon>
        <taxon>Pseudomonadati</taxon>
        <taxon>Pseudomonadota</taxon>
        <taxon>Betaproteobacteria</taxon>
        <taxon>Burkholderiales</taxon>
        <taxon>Burkholderiaceae</taxon>
        <taxon>Cupriavidus</taxon>
    </lineage>
</organism>
<feature type="transmembrane region" description="Helical" evidence="2">
    <location>
        <begin position="12"/>
        <end position="32"/>
    </location>
</feature>
<accession>G0F0S4</accession>
<feature type="compositionally biased region" description="Basic and acidic residues" evidence="1">
    <location>
        <begin position="1049"/>
        <end position="1065"/>
    </location>
</feature>
<dbReference type="SUPFAM" id="SSF82714">
    <property type="entry name" value="Multidrug efflux transporter AcrB TolC docking domain, DN and DC subdomains"/>
    <property type="match status" value="2"/>
</dbReference>
<dbReference type="PANTHER" id="PTHR32063">
    <property type="match status" value="1"/>
</dbReference>
<proteinExistence type="predicted"/>
<evidence type="ECO:0000313" key="3">
    <source>
        <dbReference type="EMBL" id="AEI78960.1"/>
    </source>
</evidence>
<name>G0F0S4_CUPNN</name>
<dbReference type="KEGG" id="cnc:CNE_1c36690"/>
<dbReference type="Pfam" id="PF00873">
    <property type="entry name" value="ACR_tran"/>
    <property type="match status" value="1"/>
</dbReference>
<evidence type="ECO:0000256" key="2">
    <source>
        <dbReference type="SAM" id="Phobius"/>
    </source>
</evidence>
<evidence type="ECO:0000256" key="1">
    <source>
        <dbReference type="SAM" id="MobiDB-lite"/>
    </source>
</evidence>
<feature type="transmembrane region" description="Helical" evidence="2">
    <location>
        <begin position="880"/>
        <end position="898"/>
    </location>
</feature>
<protein>
    <submittedName>
        <fullName evidence="3">AcrB7a: cation/multidrug efflux pump</fullName>
    </submittedName>
</protein>
<dbReference type="SUPFAM" id="SSF82693">
    <property type="entry name" value="Multidrug efflux transporter AcrB pore domain, PN1, PN2, PC1 and PC2 subdomains"/>
    <property type="match status" value="3"/>
</dbReference>
<feature type="transmembrane region" description="Helical" evidence="2">
    <location>
        <begin position="554"/>
        <end position="572"/>
    </location>
</feature>
<dbReference type="GO" id="GO:0042910">
    <property type="term" value="F:xenobiotic transmembrane transporter activity"/>
    <property type="evidence" value="ECO:0007669"/>
    <property type="project" value="TreeGrafter"/>
</dbReference>
<feature type="transmembrane region" description="Helical" evidence="2">
    <location>
        <begin position="464"/>
        <end position="483"/>
    </location>
</feature>
<feature type="transmembrane region" description="Helical" evidence="2">
    <location>
        <begin position="433"/>
        <end position="452"/>
    </location>
</feature>